<gene>
    <name evidence="1" type="ORF">ABS766_03265</name>
</gene>
<dbReference type="SUPFAM" id="SSF56601">
    <property type="entry name" value="beta-lactamase/transpeptidase-like"/>
    <property type="match status" value="1"/>
</dbReference>
<sequence>MKTYNRFLLIFILCIVFISLTSCKLGRFAYYNFANITDYKIFPYRTAKNDSVQFTFITPEKPKSPKTITVSNKEMPFETYLAENKTVAFLVIKNDTLLYENYFNGYDEESIVASFSMAKSILQYCLVAQLQMDIYNLLTNL</sequence>
<accession>A0ABW8YT26</accession>
<protein>
    <recommendedName>
        <fullName evidence="3">Lipoprotein</fullName>
    </recommendedName>
</protein>
<comment type="caution">
    <text evidence="1">The sequence shown here is derived from an EMBL/GenBank/DDBJ whole genome shotgun (WGS) entry which is preliminary data.</text>
</comment>
<evidence type="ECO:0000313" key="2">
    <source>
        <dbReference type="Proteomes" id="UP001629156"/>
    </source>
</evidence>
<organism evidence="1 2">
    <name type="scientific">Flavobacterium rhizosphaerae</name>
    <dbReference type="NCBI Taxonomy" id="3163298"/>
    <lineage>
        <taxon>Bacteria</taxon>
        <taxon>Pseudomonadati</taxon>
        <taxon>Bacteroidota</taxon>
        <taxon>Flavobacteriia</taxon>
        <taxon>Flavobacteriales</taxon>
        <taxon>Flavobacteriaceae</taxon>
        <taxon>Flavobacterium</taxon>
    </lineage>
</organism>
<reference evidence="1 2" key="1">
    <citation type="submission" date="2024-06" db="EMBL/GenBank/DDBJ databases">
        <authorList>
            <person name="Kaempfer P."/>
            <person name="Viver T."/>
        </authorList>
    </citation>
    <scope>NUCLEOTIDE SEQUENCE [LARGE SCALE GENOMIC DNA]</scope>
    <source>
        <strain evidence="1 2">ST-119</strain>
    </source>
</reference>
<keyword evidence="2" id="KW-1185">Reference proteome</keyword>
<dbReference type="InterPro" id="IPR012338">
    <property type="entry name" value="Beta-lactam/transpept-like"/>
</dbReference>
<name>A0ABW8YT26_9FLAO</name>
<evidence type="ECO:0000313" key="1">
    <source>
        <dbReference type="EMBL" id="MFL9843433.1"/>
    </source>
</evidence>
<proteinExistence type="predicted"/>
<evidence type="ECO:0008006" key="3">
    <source>
        <dbReference type="Google" id="ProtNLM"/>
    </source>
</evidence>
<dbReference type="EMBL" id="JBELPZ010000002">
    <property type="protein sequence ID" value="MFL9843433.1"/>
    <property type="molecule type" value="Genomic_DNA"/>
</dbReference>
<dbReference type="PROSITE" id="PS51257">
    <property type="entry name" value="PROKAR_LIPOPROTEIN"/>
    <property type="match status" value="1"/>
</dbReference>
<dbReference type="Gene3D" id="3.40.710.10">
    <property type="entry name" value="DD-peptidase/beta-lactamase superfamily"/>
    <property type="match status" value="1"/>
</dbReference>
<dbReference type="RefSeq" id="WP_408083683.1">
    <property type="nucleotide sequence ID" value="NZ_JBELPZ010000002.1"/>
</dbReference>
<dbReference type="Proteomes" id="UP001629156">
    <property type="component" value="Unassembled WGS sequence"/>
</dbReference>